<keyword evidence="3" id="KW-0653">Protein transport</keyword>
<evidence type="ECO:0000256" key="6">
    <source>
        <dbReference type="ARBA" id="ARBA00023128"/>
    </source>
</evidence>
<dbReference type="AlphaFoldDB" id="A0AAN9T6E6"/>
<keyword evidence="5" id="KW-0811">Translocation</keyword>
<dbReference type="PANTHER" id="PTHR21622:SF0">
    <property type="entry name" value="COILED-COIL-HELIX-COILED-COIL-HELIX DOMAIN CONTAINING 4"/>
    <property type="match status" value="1"/>
</dbReference>
<keyword evidence="8" id="KW-0676">Redox-active center</keyword>
<reference evidence="10 11" key="1">
    <citation type="submission" date="2024-03" db="EMBL/GenBank/DDBJ databases">
        <title>Adaptation during the transition from Ophiocordyceps entomopathogen to insect associate is accompanied by gene loss and intensified selection.</title>
        <authorList>
            <person name="Ward C.M."/>
            <person name="Onetto C.A."/>
            <person name="Borneman A.R."/>
        </authorList>
    </citation>
    <scope>NUCLEOTIDE SEQUENCE [LARGE SCALE GENOMIC DNA]</scope>
    <source>
        <strain evidence="10">AWRI1</strain>
        <tissue evidence="10">Single Adult Female</tissue>
    </source>
</reference>
<sequence>MSYCRKEGKDIIIFATKEEHQIPSTVTIPEPEKQPGIILSDGSINWNCPCLGGMATGPCGIEFREAFSCFHYSKADPKGSDCLKAFSQMQECMKTYPAVYASKTDDVEDSFDIEDEQDEASASIAKELENDTLNKEIEKQ</sequence>
<dbReference type="PANTHER" id="PTHR21622">
    <property type="entry name" value="COILED-COIL-HELIX-COILED-COIL-HELIX DOMAIN CONTAINING 4"/>
    <property type="match status" value="1"/>
</dbReference>
<dbReference type="InterPro" id="IPR010625">
    <property type="entry name" value="CHCH"/>
</dbReference>
<gene>
    <name evidence="10" type="ORF">V9T40_011112</name>
</gene>
<evidence type="ECO:0000256" key="3">
    <source>
        <dbReference type="ARBA" id="ARBA00022927"/>
    </source>
</evidence>
<dbReference type="GO" id="GO:0045041">
    <property type="term" value="P:protein import into mitochondrial intermembrane space"/>
    <property type="evidence" value="ECO:0007669"/>
    <property type="project" value="InterPro"/>
</dbReference>
<evidence type="ECO:0000256" key="7">
    <source>
        <dbReference type="ARBA" id="ARBA00023157"/>
    </source>
</evidence>
<comment type="subcellular location">
    <subcellularLocation>
        <location evidence="1">Mitochondrion</location>
    </subcellularLocation>
</comment>
<organism evidence="10 11">
    <name type="scientific">Parthenolecanium corni</name>
    <dbReference type="NCBI Taxonomy" id="536013"/>
    <lineage>
        <taxon>Eukaryota</taxon>
        <taxon>Metazoa</taxon>
        <taxon>Ecdysozoa</taxon>
        <taxon>Arthropoda</taxon>
        <taxon>Hexapoda</taxon>
        <taxon>Insecta</taxon>
        <taxon>Pterygota</taxon>
        <taxon>Neoptera</taxon>
        <taxon>Paraneoptera</taxon>
        <taxon>Hemiptera</taxon>
        <taxon>Sternorrhyncha</taxon>
        <taxon>Coccoidea</taxon>
        <taxon>Coccidae</taxon>
        <taxon>Parthenolecanium</taxon>
    </lineage>
</organism>
<feature type="domain" description="CHCH" evidence="9">
    <location>
        <begin position="59"/>
        <end position="94"/>
    </location>
</feature>
<keyword evidence="11" id="KW-1185">Reference proteome</keyword>
<evidence type="ECO:0000259" key="9">
    <source>
        <dbReference type="Pfam" id="PF06747"/>
    </source>
</evidence>
<dbReference type="InterPro" id="IPR039289">
    <property type="entry name" value="CHCHD4"/>
</dbReference>
<dbReference type="EMBL" id="JBBCAQ010000037">
    <property type="protein sequence ID" value="KAK7573921.1"/>
    <property type="molecule type" value="Genomic_DNA"/>
</dbReference>
<dbReference type="Gene3D" id="1.10.287.2900">
    <property type="match status" value="1"/>
</dbReference>
<keyword evidence="6" id="KW-0496">Mitochondrion</keyword>
<evidence type="ECO:0000256" key="5">
    <source>
        <dbReference type="ARBA" id="ARBA00023010"/>
    </source>
</evidence>
<evidence type="ECO:0000256" key="8">
    <source>
        <dbReference type="ARBA" id="ARBA00023284"/>
    </source>
</evidence>
<evidence type="ECO:0000313" key="11">
    <source>
        <dbReference type="Proteomes" id="UP001367676"/>
    </source>
</evidence>
<dbReference type="Pfam" id="PF06747">
    <property type="entry name" value="CHCH"/>
    <property type="match status" value="1"/>
</dbReference>
<evidence type="ECO:0000256" key="2">
    <source>
        <dbReference type="ARBA" id="ARBA00022448"/>
    </source>
</evidence>
<keyword evidence="4" id="KW-0560">Oxidoreductase</keyword>
<proteinExistence type="predicted"/>
<dbReference type="PROSITE" id="PS51808">
    <property type="entry name" value="CHCH"/>
    <property type="match status" value="1"/>
</dbReference>
<accession>A0AAN9T6E6</accession>
<keyword evidence="2" id="KW-0813">Transport</keyword>
<dbReference type="GO" id="GO:0015035">
    <property type="term" value="F:protein-disulfide reductase activity"/>
    <property type="evidence" value="ECO:0007669"/>
    <property type="project" value="InterPro"/>
</dbReference>
<evidence type="ECO:0000313" key="10">
    <source>
        <dbReference type="EMBL" id="KAK7573921.1"/>
    </source>
</evidence>
<dbReference type="Proteomes" id="UP001367676">
    <property type="component" value="Unassembled WGS sequence"/>
</dbReference>
<protein>
    <recommendedName>
        <fullName evidence="9">CHCH domain-containing protein</fullName>
    </recommendedName>
</protein>
<comment type="caution">
    <text evidence="10">The sequence shown here is derived from an EMBL/GenBank/DDBJ whole genome shotgun (WGS) entry which is preliminary data.</text>
</comment>
<name>A0AAN9T6E6_9HEMI</name>
<dbReference type="GO" id="GO:0005758">
    <property type="term" value="C:mitochondrial intermembrane space"/>
    <property type="evidence" value="ECO:0007669"/>
    <property type="project" value="TreeGrafter"/>
</dbReference>
<evidence type="ECO:0000256" key="1">
    <source>
        <dbReference type="ARBA" id="ARBA00004173"/>
    </source>
</evidence>
<evidence type="ECO:0000256" key="4">
    <source>
        <dbReference type="ARBA" id="ARBA00023002"/>
    </source>
</evidence>
<keyword evidence="7" id="KW-1015">Disulfide bond</keyword>